<accession>A0A919BK22</accession>
<feature type="transmembrane region" description="Helical" evidence="1">
    <location>
        <begin position="24"/>
        <end position="43"/>
    </location>
</feature>
<dbReference type="Proteomes" id="UP000623842">
    <property type="component" value="Unassembled WGS sequence"/>
</dbReference>
<keyword evidence="1" id="KW-0472">Membrane</keyword>
<feature type="transmembrane region" description="Helical" evidence="1">
    <location>
        <begin position="86"/>
        <end position="103"/>
    </location>
</feature>
<proteinExistence type="predicted"/>
<dbReference type="AlphaFoldDB" id="A0A919BK22"/>
<gene>
    <name evidence="2" type="ORF">GCM10017161_25160</name>
</gene>
<keyword evidence="3" id="KW-1185">Reference proteome</keyword>
<dbReference type="EMBL" id="BNCK01000005">
    <property type="protein sequence ID" value="GHF95813.1"/>
    <property type="molecule type" value="Genomic_DNA"/>
</dbReference>
<dbReference type="RefSeq" id="WP_189771107.1">
    <property type="nucleotide sequence ID" value="NZ_BNCK01000005.1"/>
</dbReference>
<name>A0A919BK22_9GAMM</name>
<organism evidence="2 3">
    <name type="scientific">Thalassotalea marina</name>
    <dbReference type="NCBI Taxonomy" id="1673741"/>
    <lineage>
        <taxon>Bacteria</taxon>
        <taxon>Pseudomonadati</taxon>
        <taxon>Pseudomonadota</taxon>
        <taxon>Gammaproteobacteria</taxon>
        <taxon>Alteromonadales</taxon>
        <taxon>Colwelliaceae</taxon>
        <taxon>Thalassotalea</taxon>
    </lineage>
</organism>
<keyword evidence="1" id="KW-0812">Transmembrane</keyword>
<evidence type="ECO:0000256" key="1">
    <source>
        <dbReference type="SAM" id="Phobius"/>
    </source>
</evidence>
<evidence type="ECO:0000313" key="2">
    <source>
        <dbReference type="EMBL" id="GHF95813.1"/>
    </source>
</evidence>
<comment type="caution">
    <text evidence="2">The sequence shown here is derived from an EMBL/GenBank/DDBJ whole genome shotgun (WGS) entry which is preliminary data.</text>
</comment>
<keyword evidence="1" id="KW-1133">Transmembrane helix</keyword>
<protein>
    <submittedName>
        <fullName evidence="2">Uncharacterized protein</fullName>
    </submittedName>
</protein>
<sequence length="109" mass="12175">MADLNEVTNKKELIIGPRWPFKKAFAIATLVFLIVQAACWLFVGEYSFPNAPSMWDDDITSYSRWLMVDIGVSYTTAVALDFTNPAPRGIIAFVLAICAFKLARAKVIK</sequence>
<reference evidence="2" key="2">
    <citation type="submission" date="2020-09" db="EMBL/GenBank/DDBJ databases">
        <authorList>
            <person name="Sun Q."/>
            <person name="Kim S."/>
        </authorList>
    </citation>
    <scope>NUCLEOTIDE SEQUENCE</scope>
    <source>
        <strain evidence="2">KCTC 42731</strain>
    </source>
</reference>
<reference evidence="2" key="1">
    <citation type="journal article" date="2014" name="Int. J. Syst. Evol. Microbiol.">
        <title>Complete genome sequence of Corynebacterium casei LMG S-19264T (=DSM 44701T), isolated from a smear-ripened cheese.</title>
        <authorList>
            <consortium name="US DOE Joint Genome Institute (JGI-PGF)"/>
            <person name="Walter F."/>
            <person name="Albersmeier A."/>
            <person name="Kalinowski J."/>
            <person name="Ruckert C."/>
        </authorList>
    </citation>
    <scope>NUCLEOTIDE SEQUENCE</scope>
    <source>
        <strain evidence="2">KCTC 42731</strain>
    </source>
</reference>
<evidence type="ECO:0000313" key="3">
    <source>
        <dbReference type="Proteomes" id="UP000623842"/>
    </source>
</evidence>